<feature type="transmembrane region" description="Helical" evidence="9">
    <location>
        <begin position="373"/>
        <end position="397"/>
    </location>
</feature>
<evidence type="ECO:0000256" key="9">
    <source>
        <dbReference type="SAM" id="Phobius"/>
    </source>
</evidence>
<reference evidence="12 13" key="1">
    <citation type="submission" date="2018-11" db="EMBL/GenBank/DDBJ databases">
        <title>Sequencing the genomes of 1000 actinobacteria strains.</title>
        <authorList>
            <person name="Klenk H.-P."/>
        </authorList>
    </citation>
    <scope>NUCLEOTIDE SEQUENCE [LARGE SCALE GENOMIC DNA]</scope>
    <source>
        <strain evidence="10 13">DSM 44780</strain>
        <strain evidence="11 12">DSM 44781</strain>
    </source>
</reference>
<accession>A0A8G1UK88</accession>
<keyword evidence="12" id="KW-1185">Reference proteome</keyword>
<evidence type="ECO:0000256" key="7">
    <source>
        <dbReference type="ARBA" id="ARBA00024033"/>
    </source>
</evidence>
<feature type="transmembrane region" description="Helical" evidence="9">
    <location>
        <begin position="245"/>
        <end position="272"/>
    </location>
</feature>
<dbReference type="EMBL" id="RKQG01000001">
    <property type="protein sequence ID" value="RPE33618.1"/>
    <property type="molecule type" value="Genomic_DNA"/>
</dbReference>
<sequence>MPLFDCAQRCGSMSAMTSSLRDETSPPGPAPADGPLPNTVVVPADEDPVAEAGSELFGGPPGRRALLGVSWWTPAKFLALAVIAVYVLGLFQKAPCYNDGWFHGATTQYTKACYSDIPHLFSGRGFADGLHPYLDRIPQGSPDMQYLEYPVLTGLFMQIAAWLTTHSGDLMSREQWFWMVNAGMLMICAVVAVVATSRAQRRRPWDALLFALAPALALNATINWDLLAVALAAVAMAYWSGSRPVWAGVFIGLATAAKLYPVLLLGPLLVLCLRAGKWKEFGQAFGGAVGAWLVVNLPIMLANWKGWLTFYSFSQTRKEDYGSFWLILMQGLRNGKNLETLNTWIAVLLVLSCLAVGWLAISAPRRPRFAQLAFLVVAAFILTNKVYSPQYVLWLIPLAVLARPRWRDFLIWQACEVLYFLGVWSFLAYNGDGKHHGIDQEWYHFAIALHLVGTLYLCYMVVRDILYPDRDPVRWDGSDDPSGGVLDGAPDRFVLGSARGLREAETYAEYAPQGDWLSKDPEPVVELGAEPQTGR</sequence>
<dbReference type="GO" id="GO:0005886">
    <property type="term" value="C:plasma membrane"/>
    <property type="evidence" value="ECO:0007669"/>
    <property type="project" value="UniProtKB-SubCell"/>
</dbReference>
<comment type="caution">
    <text evidence="11">The sequence shown here is derived from an EMBL/GenBank/DDBJ whole genome shotgun (WGS) entry which is preliminary data.</text>
</comment>
<evidence type="ECO:0000256" key="1">
    <source>
        <dbReference type="ARBA" id="ARBA00004651"/>
    </source>
</evidence>
<dbReference type="EMBL" id="RJVJ01000001">
    <property type="protein sequence ID" value="ROR43247.1"/>
    <property type="molecule type" value="Genomic_DNA"/>
</dbReference>
<keyword evidence="5 9" id="KW-1133">Transmembrane helix</keyword>
<accession>A0A3N4RJQ2</accession>
<feature type="region of interest" description="Disordered" evidence="8">
    <location>
        <begin position="512"/>
        <end position="535"/>
    </location>
</feature>
<feature type="transmembrane region" description="Helical" evidence="9">
    <location>
        <begin position="341"/>
        <end position="361"/>
    </location>
</feature>
<proteinExistence type="inferred from homology"/>
<dbReference type="PIRSF" id="PIRSF010361">
    <property type="entry name" value="UCP010361"/>
    <property type="match status" value="1"/>
</dbReference>
<comment type="subcellular location">
    <subcellularLocation>
        <location evidence="1">Cell membrane</location>
        <topology evidence="1">Multi-pass membrane protein</topology>
    </subcellularLocation>
</comment>
<feature type="transmembrane region" description="Helical" evidence="9">
    <location>
        <begin position="146"/>
        <end position="164"/>
    </location>
</feature>
<name>A0A3N4RJQ2_9ACTN</name>
<dbReference type="GO" id="GO:0016758">
    <property type="term" value="F:hexosyltransferase activity"/>
    <property type="evidence" value="ECO:0007669"/>
    <property type="project" value="InterPro"/>
</dbReference>
<dbReference type="AlphaFoldDB" id="A0A3N4RJQ2"/>
<feature type="transmembrane region" description="Helical" evidence="9">
    <location>
        <begin position="71"/>
        <end position="91"/>
    </location>
</feature>
<evidence type="ECO:0000313" key="13">
    <source>
        <dbReference type="Proteomes" id="UP000267408"/>
    </source>
</evidence>
<evidence type="ECO:0000256" key="2">
    <source>
        <dbReference type="ARBA" id="ARBA00022475"/>
    </source>
</evidence>
<feature type="transmembrane region" description="Helical" evidence="9">
    <location>
        <begin position="442"/>
        <end position="462"/>
    </location>
</feature>
<keyword evidence="3" id="KW-0808">Transferase</keyword>
<evidence type="ECO:0000256" key="8">
    <source>
        <dbReference type="SAM" id="MobiDB-lite"/>
    </source>
</evidence>
<feature type="transmembrane region" description="Helical" evidence="9">
    <location>
        <begin position="284"/>
        <end position="304"/>
    </location>
</feature>
<organism evidence="11 12">
    <name type="scientific">Kitasatospora cineracea</name>
    <dbReference type="NCBI Taxonomy" id="88074"/>
    <lineage>
        <taxon>Bacteria</taxon>
        <taxon>Bacillati</taxon>
        <taxon>Actinomycetota</taxon>
        <taxon>Actinomycetes</taxon>
        <taxon>Kitasatosporales</taxon>
        <taxon>Streptomycetaceae</taxon>
        <taxon>Kitasatospora</taxon>
    </lineage>
</organism>
<evidence type="ECO:0000256" key="3">
    <source>
        <dbReference type="ARBA" id="ARBA00022679"/>
    </source>
</evidence>
<evidence type="ECO:0000256" key="4">
    <source>
        <dbReference type="ARBA" id="ARBA00022692"/>
    </source>
</evidence>
<feature type="region of interest" description="Disordered" evidence="8">
    <location>
        <begin position="17"/>
        <end position="37"/>
    </location>
</feature>
<dbReference type="Pfam" id="PF09594">
    <property type="entry name" value="GT87"/>
    <property type="match status" value="1"/>
</dbReference>
<feature type="transmembrane region" description="Helical" evidence="9">
    <location>
        <begin position="207"/>
        <end position="239"/>
    </location>
</feature>
<gene>
    <name evidence="11" type="ORF">EDD38_1911</name>
    <name evidence="10" type="ORF">EDD39_1391</name>
</gene>
<protein>
    <submittedName>
        <fullName evidence="10 11">Membrane protein</fullName>
    </submittedName>
</protein>
<evidence type="ECO:0000313" key="12">
    <source>
        <dbReference type="Proteomes" id="UP000266906"/>
    </source>
</evidence>
<keyword evidence="6 9" id="KW-0472">Membrane</keyword>
<comment type="similarity">
    <text evidence="7">Belongs to the glycosyltransferase 87 family.</text>
</comment>
<evidence type="ECO:0000256" key="6">
    <source>
        <dbReference type="ARBA" id="ARBA00023136"/>
    </source>
</evidence>
<keyword evidence="4 9" id="KW-0812">Transmembrane</keyword>
<feature type="transmembrane region" description="Helical" evidence="9">
    <location>
        <begin position="176"/>
        <end position="195"/>
    </location>
</feature>
<evidence type="ECO:0000313" key="11">
    <source>
        <dbReference type="EMBL" id="RPE33618.1"/>
    </source>
</evidence>
<evidence type="ECO:0000256" key="5">
    <source>
        <dbReference type="ARBA" id="ARBA00022989"/>
    </source>
</evidence>
<evidence type="ECO:0000313" key="10">
    <source>
        <dbReference type="EMBL" id="ROR43247.1"/>
    </source>
</evidence>
<dbReference type="Proteomes" id="UP000267408">
    <property type="component" value="Unassembled WGS sequence"/>
</dbReference>
<feature type="transmembrane region" description="Helical" evidence="9">
    <location>
        <begin position="409"/>
        <end position="430"/>
    </location>
</feature>
<dbReference type="InterPro" id="IPR018584">
    <property type="entry name" value="GT87"/>
</dbReference>
<keyword evidence="2" id="KW-1003">Cell membrane</keyword>
<dbReference type="Proteomes" id="UP000266906">
    <property type="component" value="Unassembled WGS sequence"/>
</dbReference>
<dbReference type="InterPro" id="IPR016570">
    <property type="entry name" value="UCP010361"/>
</dbReference>